<comment type="caution">
    <text evidence="4">The sequence shown here is derived from an EMBL/GenBank/DDBJ whole genome shotgun (WGS) entry which is preliminary data.</text>
</comment>
<dbReference type="AlphaFoldDB" id="A0AAV7F8D0"/>
<accession>A0AAV7F8D0</accession>
<evidence type="ECO:0000256" key="1">
    <source>
        <dbReference type="ARBA" id="ARBA00023125"/>
    </source>
</evidence>
<evidence type="ECO:0000313" key="4">
    <source>
        <dbReference type="EMBL" id="KAG9456326.1"/>
    </source>
</evidence>
<sequence>MAASRAIFTPMASSKRLLLCSLFFSSSRYSTTSAVIQNHTQENPSPASSSASSSPEKGIESTQATVREAVSDGQAGERFAEAEYRQNEMSQADGRLSEPKGVLPVDEVAQNGRRFPEPTSSLGKRLPRRPSEIPWQAKIANSVRLTGLVKTPVHLEVLPDNKYWAVTTLVQEEYPQLLIPIIFEGDLAQIAVLHLRENDLIYVEGKLSGDSPPVAVQQVQTGLQVLAQNLSFVQKSNFTKLVAKVQGHEEKYVQSINFSEKLTKSNVNDNHWKDLIANPNQWLDYRKSKINKLVNPKFPDFKSKKTRVGLWLDSAPQWVLQEVNGLQFDTEISNGSNTRDSGDAVWRDLLDNPEQWLDQRLAKLQKLVNPGNPDFKHKVSGMGIWLDHAPQWVLPEIEGRKFSEKSFDESSWRDLVTNPNQWLDFRIDKLNRLLSEKYPDFKHKISGIGLWLDNAPKWVLLKIKGLKFGLLIPDGGNLHEDEDYVGKWWKELIENPDNWWDNRMEKLNGLVPPDSPDFKMKGTGIALSLDRAPEWVLPEIEGFKSDGTLWKNLLENPDQWWDCRSNKTHLDYPDFKHKVTGEGLWLRPSTPSWVLPYLPPARPKPQFLDDQAGEELPSNNS</sequence>
<reference evidence="4 5" key="1">
    <citation type="submission" date="2021-07" db="EMBL/GenBank/DDBJ databases">
        <title>The Aristolochia fimbriata genome: insights into angiosperm evolution, floral development and chemical biosynthesis.</title>
        <authorList>
            <person name="Jiao Y."/>
        </authorList>
    </citation>
    <scope>NUCLEOTIDE SEQUENCE [LARGE SCALE GENOMIC DNA]</scope>
    <source>
        <strain evidence="4">IBCAS-2021</strain>
        <tissue evidence="4">Leaf</tissue>
    </source>
</reference>
<dbReference type="GO" id="GO:0042645">
    <property type="term" value="C:mitochondrial nucleoid"/>
    <property type="evidence" value="ECO:0007669"/>
    <property type="project" value="TreeGrafter"/>
</dbReference>
<dbReference type="InterPro" id="IPR011344">
    <property type="entry name" value="ssDNA-bd"/>
</dbReference>
<dbReference type="InterPro" id="IPR000424">
    <property type="entry name" value="Primosome_PriB/ssb"/>
</dbReference>
<keyword evidence="5" id="KW-1185">Reference proteome</keyword>
<evidence type="ECO:0000313" key="5">
    <source>
        <dbReference type="Proteomes" id="UP000825729"/>
    </source>
</evidence>
<name>A0AAV7F8D0_ARIFI</name>
<dbReference type="InterPro" id="IPR012340">
    <property type="entry name" value="NA-bd_OB-fold"/>
</dbReference>
<dbReference type="PANTHER" id="PTHR10302:SF23">
    <property type="entry name" value="PROTEIN OSB4, CHLOROPLASTIC"/>
    <property type="match status" value="1"/>
</dbReference>
<organism evidence="4 5">
    <name type="scientific">Aristolochia fimbriata</name>
    <name type="common">White veined hardy Dutchman's pipe vine</name>
    <dbReference type="NCBI Taxonomy" id="158543"/>
    <lineage>
        <taxon>Eukaryota</taxon>
        <taxon>Viridiplantae</taxon>
        <taxon>Streptophyta</taxon>
        <taxon>Embryophyta</taxon>
        <taxon>Tracheophyta</taxon>
        <taxon>Spermatophyta</taxon>
        <taxon>Magnoliopsida</taxon>
        <taxon>Magnoliidae</taxon>
        <taxon>Piperales</taxon>
        <taxon>Aristolochiaceae</taxon>
        <taxon>Aristolochia</taxon>
    </lineage>
</organism>
<dbReference type="SUPFAM" id="SSF50249">
    <property type="entry name" value="Nucleic acid-binding proteins"/>
    <property type="match status" value="1"/>
</dbReference>
<dbReference type="PROSITE" id="PS50935">
    <property type="entry name" value="SSB"/>
    <property type="match status" value="1"/>
</dbReference>
<dbReference type="GO" id="GO:0003697">
    <property type="term" value="F:single-stranded DNA binding"/>
    <property type="evidence" value="ECO:0007669"/>
    <property type="project" value="InterPro"/>
</dbReference>
<feature type="region of interest" description="Disordered" evidence="3">
    <location>
        <begin position="40"/>
        <end position="73"/>
    </location>
</feature>
<gene>
    <name evidence="4" type="ORF">H6P81_000834</name>
</gene>
<keyword evidence="1 2" id="KW-0238">DNA-binding</keyword>
<protein>
    <submittedName>
        <fullName evidence="4">Uncharacterized protein</fullName>
    </submittedName>
</protein>
<evidence type="ECO:0000256" key="3">
    <source>
        <dbReference type="SAM" id="MobiDB-lite"/>
    </source>
</evidence>
<evidence type="ECO:0000256" key="2">
    <source>
        <dbReference type="PROSITE-ProRule" id="PRU00252"/>
    </source>
</evidence>
<proteinExistence type="predicted"/>
<dbReference type="PANTHER" id="PTHR10302">
    <property type="entry name" value="SINGLE-STRANDED DNA-BINDING PROTEIN"/>
    <property type="match status" value="1"/>
</dbReference>
<dbReference type="EMBL" id="JAINDJ010000002">
    <property type="protein sequence ID" value="KAG9456326.1"/>
    <property type="molecule type" value="Genomic_DNA"/>
</dbReference>
<feature type="compositionally biased region" description="Low complexity" evidence="3">
    <location>
        <begin position="44"/>
        <end position="55"/>
    </location>
</feature>
<dbReference type="Proteomes" id="UP000825729">
    <property type="component" value="Unassembled WGS sequence"/>
</dbReference>
<dbReference type="GO" id="GO:0006264">
    <property type="term" value="P:mitochondrial DNA replication"/>
    <property type="evidence" value="ECO:0007669"/>
    <property type="project" value="TreeGrafter"/>
</dbReference>